<dbReference type="GO" id="GO:0004674">
    <property type="term" value="F:protein serine/threonine kinase activity"/>
    <property type="evidence" value="ECO:0007669"/>
    <property type="project" value="UniProtKB-KW"/>
</dbReference>
<keyword evidence="2" id="KW-0808">Transferase</keyword>
<keyword evidence="3" id="KW-0547">Nucleotide-binding</keyword>
<evidence type="ECO:0000256" key="2">
    <source>
        <dbReference type="ARBA" id="ARBA00022679"/>
    </source>
</evidence>
<dbReference type="InterPro" id="IPR000719">
    <property type="entry name" value="Prot_kinase_dom"/>
</dbReference>
<dbReference type="GO" id="GO:0005524">
    <property type="term" value="F:ATP binding"/>
    <property type="evidence" value="ECO:0007669"/>
    <property type="project" value="UniProtKB-KW"/>
</dbReference>
<dbReference type="SMART" id="SM00220">
    <property type="entry name" value="S_TKc"/>
    <property type="match status" value="1"/>
</dbReference>
<dbReference type="Gene3D" id="1.10.510.10">
    <property type="entry name" value="Transferase(Phosphotransferase) domain 1"/>
    <property type="match status" value="1"/>
</dbReference>
<dbReference type="InterPro" id="IPR008271">
    <property type="entry name" value="Ser/Thr_kinase_AS"/>
</dbReference>
<dbReference type="InterPro" id="IPR011009">
    <property type="entry name" value="Kinase-like_dom_sf"/>
</dbReference>
<comment type="caution">
    <text evidence="7">The sequence shown here is derived from an EMBL/GenBank/DDBJ whole genome shotgun (WGS) entry which is preliminary data.</text>
</comment>
<dbReference type="Pfam" id="PF00069">
    <property type="entry name" value="Pkinase"/>
    <property type="match status" value="2"/>
</dbReference>
<reference evidence="7" key="1">
    <citation type="journal article" date="2020" name="Phytopathology">
        <title>Genome Sequence Resources of Colletotrichum truncatum, C. plurivorum, C. musicola, and C. sojae: Four Species Pathogenic to Soybean (Glycine max).</title>
        <authorList>
            <person name="Rogerio F."/>
            <person name="Boufleur T.R."/>
            <person name="Ciampi-Guillardi M."/>
            <person name="Sukno S.A."/>
            <person name="Thon M.R."/>
            <person name="Massola Junior N.S."/>
            <person name="Baroncelli R."/>
        </authorList>
    </citation>
    <scope>NUCLEOTIDE SEQUENCE</scope>
    <source>
        <strain evidence="7">LFN0074</strain>
    </source>
</reference>
<accession>A0A8H6J8I0</accession>
<keyword evidence="8" id="KW-1185">Reference proteome</keyword>
<keyword evidence="5" id="KW-0067">ATP-binding</keyword>
<dbReference type="GO" id="GO:0043484">
    <property type="term" value="P:regulation of RNA splicing"/>
    <property type="evidence" value="ECO:0007669"/>
    <property type="project" value="TreeGrafter"/>
</dbReference>
<evidence type="ECO:0000256" key="4">
    <source>
        <dbReference type="ARBA" id="ARBA00022777"/>
    </source>
</evidence>
<dbReference type="SUPFAM" id="SSF56112">
    <property type="entry name" value="Protein kinase-like (PK-like)"/>
    <property type="match status" value="1"/>
</dbReference>
<evidence type="ECO:0000313" key="7">
    <source>
        <dbReference type="EMBL" id="KAF6808273.1"/>
    </source>
</evidence>
<feature type="domain" description="Protein kinase" evidence="6">
    <location>
        <begin position="12"/>
        <end position="387"/>
    </location>
</feature>
<evidence type="ECO:0000256" key="1">
    <source>
        <dbReference type="ARBA" id="ARBA00022527"/>
    </source>
</evidence>
<evidence type="ECO:0000259" key="6">
    <source>
        <dbReference type="PROSITE" id="PS50011"/>
    </source>
</evidence>
<dbReference type="EMBL" id="WIGM01000937">
    <property type="protein sequence ID" value="KAF6808273.1"/>
    <property type="molecule type" value="Genomic_DNA"/>
</dbReference>
<keyword evidence="1" id="KW-0723">Serine/threonine-protein kinase</keyword>
<evidence type="ECO:0000256" key="3">
    <source>
        <dbReference type="ARBA" id="ARBA00022741"/>
    </source>
</evidence>
<name>A0A8H6J8I0_9PEZI</name>
<gene>
    <name evidence="7" type="ORF">CMUS01_13930</name>
</gene>
<evidence type="ECO:0000313" key="8">
    <source>
        <dbReference type="Proteomes" id="UP000639643"/>
    </source>
</evidence>
<keyword evidence="4 7" id="KW-0418">Kinase</keyword>
<organism evidence="7 8">
    <name type="scientific">Colletotrichum musicola</name>
    <dbReference type="NCBI Taxonomy" id="2175873"/>
    <lineage>
        <taxon>Eukaryota</taxon>
        <taxon>Fungi</taxon>
        <taxon>Dikarya</taxon>
        <taxon>Ascomycota</taxon>
        <taxon>Pezizomycotina</taxon>
        <taxon>Sordariomycetes</taxon>
        <taxon>Hypocreomycetidae</taxon>
        <taxon>Glomerellales</taxon>
        <taxon>Glomerellaceae</taxon>
        <taxon>Colletotrichum</taxon>
        <taxon>Colletotrichum orchidearum species complex</taxon>
    </lineage>
</organism>
<dbReference type="PROSITE" id="PS00108">
    <property type="entry name" value="PROTEIN_KINASE_ST"/>
    <property type="match status" value="1"/>
</dbReference>
<proteinExistence type="predicted"/>
<protein>
    <submittedName>
        <fullName evidence="7">Protein kinase domain-containing protein</fullName>
    </submittedName>
</protein>
<dbReference type="Gene3D" id="3.30.200.20">
    <property type="entry name" value="Phosphorylase Kinase, domain 1"/>
    <property type="match status" value="1"/>
</dbReference>
<dbReference type="OrthoDB" id="5979581at2759"/>
<evidence type="ECO:0000256" key="5">
    <source>
        <dbReference type="ARBA" id="ARBA00022840"/>
    </source>
</evidence>
<dbReference type="PANTHER" id="PTHR45646:SF11">
    <property type="entry name" value="SERINE_THREONINE-PROTEIN KINASE DOA"/>
    <property type="match status" value="1"/>
</dbReference>
<dbReference type="InterPro" id="IPR051175">
    <property type="entry name" value="CLK_kinases"/>
</dbReference>
<dbReference type="AlphaFoldDB" id="A0A8H6J8I0"/>
<dbReference type="PROSITE" id="PS50011">
    <property type="entry name" value="PROTEIN_KINASE_DOM"/>
    <property type="match status" value="1"/>
</dbReference>
<dbReference type="GO" id="GO:0005634">
    <property type="term" value="C:nucleus"/>
    <property type="evidence" value="ECO:0007669"/>
    <property type="project" value="TreeGrafter"/>
</dbReference>
<sequence length="471" mass="53944">MKLRERLSNGRYTIYHKLGHGGYSTVWLAYDEKEKRHVSIKVMAAVDDELRKHTRGETETLRYIKNLPGDHPGKSLMLPLLDSFVHEGPTGSHECYVSVPHKFSIETTKEESGRRNSYFSLDVARAIVAQLIIAVSFLHENGIVHGDLKLSNFLLAPCDFSSLSPDEVCDKIGWPDKWKVSPDEVVVPPGCPSILVLSPEMGVDSLCEEVKLCDAKLTTADFGQSWKPEEEPRYSVNIPLLFGAPEAMFSEQEKQPLSFGSDVWSLGLMIYRVYARGSVLEAVDIEDSILADMTSLLGKPPQRWWDMWEEKDLYFEEDGEWISSKPRRHTPRYIMLEERVRERLCEQREGNITDEEMEDLQDLLQKTFKWEPEERASATELIQTEWIKKWGAPALESMYLARGEDRNVLAEIDSITGKKDEARGWPMILRNPFSTSELGPGNWLKRLFGGLGVVTGVRWWMRLKDVFGRLF</sequence>
<dbReference type="Proteomes" id="UP000639643">
    <property type="component" value="Unassembled WGS sequence"/>
</dbReference>
<dbReference type="PANTHER" id="PTHR45646">
    <property type="entry name" value="SERINE/THREONINE-PROTEIN KINASE DOA-RELATED"/>
    <property type="match status" value="1"/>
</dbReference>